<dbReference type="Proteomes" id="UP000580051">
    <property type="component" value="Unassembled WGS sequence"/>
</dbReference>
<dbReference type="SUPFAM" id="SSF52540">
    <property type="entry name" value="P-loop containing nucleoside triphosphate hydrolases"/>
    <property type="match status" value="1"/>
</dbReference>
<proteinExistence type="predicted"/>
<accession>A0A6V8NPI5</accession>
<dbReference type="GO" id="GO:0005524">
    <property type="term" value="F:ATP binding"/>
    <property type="evidence" value="ECO:0007669"/>
    <property type="project" value="UniProtKB-KW"/>
</dbReference>
<dbReference type="EMBL" id="BLRV01000332">
    <property type="protein sequence ID" value="GFP22309.1"/>
    <property type="molecule type" value="Genomic_DNA"/>
</dbReference>
<keyword evidence="3" id="KW-0762">Sugar transport</keyword>
<name>A0A6V8NPI5_9ACTN</name>
<dbReference type="Gene3D" id="3.40.50.300">
    <property type="entry name" value="P-loop containing nucleotide triphosphate hydrolases"/>
    <property type="match status" value="1"/>
</dbReference>
<dbReference type="PANTHER" id="PTHR43790:SF8">
    <property type="entry name" value="SUGAR ABC TRANSPORTER ATP-BINDING PROTEIN"/>
    <property type="match status" value="1"/>
</dbReference>
<protein>
    <submittedName>
        <fullName evidence="3">Simple sugar transport system ATP-binding protein</fullName>
    </submittedName>
</protein>
<dbReference type="InterPro" id="IPR050107">
    <property type="entry name" value="ABC_carbohydrate_import_ATPase"/>
</dbReference>
<dbReference type="InterPro" id="IPR027417">
    <property type="entry name" value="P-loop_NTPase"/>
</dbReference>
<comment type="caution">
    <text evidence="3">The sequence shown here is derived from an EMBL/GenBank/DDBJ whole genome shotgun (WGS) entry which is preliminary data.</text>
</comment>
<evidence type="ECO:0000256" key="1">
    <source>
        <dbReference type="ARBA" id="ARBA00022741"/>
    </source>
</evidence>
<evidence type="ECO:0000313" key="3">
    <source>
        <dbReference type="EMBL" id="GFP22309.1"/>
    </source>
</evidence>
<gene>
    <name evidence="3" type="ORF">HKBW3S06_01536</name>
</gene>
<reference evidence="3 4" key="1">
    <citation type="journal article" date="2020" name="Front. Microbiol.">
        <title>Single-cell genomics of novel Actinobacteria with the Wood-Ljungdahl pathway discovered in a serpentinizing system.</title>
        <authorList>
            <person name="Merino N."/>
            <person name="Kawai M."/>
            <person name="Boyd E.S."/>
            <person name="Colman D.R."/>
            <person name="McGlynn S.E."/>
            <person name="Nealson K.H."/>
            <person name="Kurokawa K."/>
            <person name="Hongoh Y."/>
        </authorList>
    </citation>
    <scope>NUCLEOTIDE SEQUENCE [LARGE SCALE GENOMIC DNA]</scope>
    <source>
        <strain evidence="3 4">S06</strain>
    </source>
</reference>
<dbReference type="PANTHER" id="PTHR43790">
    <property type="entry name" value="CARBOHYDRATE TRANSPORT ATP-BINDING PROTEIN MG119-RELATED"/>
    <property type="match status" value="1"/>
</dbReference>
<feature type="non-terminal residue" evidence="3">
    <location>
        <position position="1"/>
    </location>
</feature>
<sequence length="93" mass="10368">FGVKLLVLDEPLTSLSVREQRTVLGYMERARELGASLIFISHNVHHVYPVADRFVFLDKGVKIGERIKKEVSADDVTEIICSGKATAKSENPK</sequence>
<keyword evidence="3" id="KW-0813">Transport</keyword>
<evidence type="ECO:0000256" key="2">
    <source>
        <dbReference type="ARBA" id="ARBA00022840"/>
    </source>
</evidence>
<keyword evidence="2 3" id="KW-0067">ATP-binding</keyword>
<keyword evidence="1" id="KW-0547">Nucleotide-binding</keyword>
<organism evidence="3 4">
    <name type="scientific">Candidatus Hakubella thermalkaliphila</name>
    <dbReference type="NCBI Taxonomy" id="2754717"/>
    <lineage>
        <taxon>Bacteria</taxon>
        <taxon>Bacillati</taxon>
        <taxon>Actinomycetota</taxon>
        <taxon>Actinomycetota incertae sedis</taxon>
        <taxon>Candidatus Hakubellales</taxon>
        <taxon>Candidatus Hakubellaceae</taxon>
        <taxon>Candidatus Hakubella</taxon>
    </lineage>
</organism>
<dbReference type="AlphaFoldDB" id="A0A6V8NPI5"/>
<evidence type="ECO:0000313" key="4">
    <source>
        <dbReference type="Proteomes" id="UP000580051"/>
    </source>
</evidence>